<sequence>MKTRCLTLTSFETDLFRHYMNREKNAPVPLRLCSIIYRHVHEQEVYTAAPATPYARVAAVPAVAPLHPHKQII</sequence>
<dbReference type="RefSeq" id="WP_007390998.1">
    <property type="nucleotide sequence ID" value="NZ_AFIJ01000023.1"/>
</dbReference>
<protein>
    <submittedName>
        <fullName evidence="1">Uncharacterized protein</fullName>
    </submittedName>
</protein>
<reference evidence="1 2" key="1">
    <citation type="submission" date="2011-04" db="EMBL/GenBank/DDBJ databases">
        <authorList>
            <person name="Harkins D.M."/>
            <person name="Madupu R."/>
            <person name="Durkin A.S."/>
            <person name="Torralba M."/>
            <person name="Methe B."/>
            <person name="Sutton G.G."/>
            <person name="Nelson K.E."/>
        </authorList>
    </citation>
    <scope>NUCLEOTIDE SEQUENCE [LARGE SCALE GENOMIC DNA]</scope>
    <source>
        <strain evidence="1 2">UPII 199-6</strain>
    </source>
</reference>
<proteinExistence type="predicted"/>
<name>A0ABP2L6V0_9FIRM</name>
<evidence type="ECO:0000313" key="1">
    <source>
        <dbReference type="EMBL" id="EGL40668.1"/>
    </source>
</evidence>
<accession>A0ABP2L6V0</accession>
<keyword evidence="2" id="KW-1185">Reference proteome</keyword>
<comment type="caution">
    <text evidence="1">The sequence shown here is derived from an EMBL/GenBank/DDBJ whole genome shotgun (WGS) entry which is preliminary data.</text>
</comment>
<dbReference type="EMBL" id="AFIJ01000023">
    <property type="protein sequence ID" value="EGL40668.1"/>
    <property type="molecule type" value="Genomic_DNA"/>
</dbReference>
<organism evidence="1 2">
    <name type="scientific">Megasphaera lornae</name>
    <dbReference type="NCBI Taxonomy" id="1000568"/>
    <lineage>
        <taxon>Bacteria</taxon>
        <taxon>Bacillati</taxon>
        <taxon>Bacillota</taxon>
        <taxon>Negativicutes</taxon>
        <taxon>Veillonellales</taxon>
        <taxon>Veillonellaceae</taxon>
        <taxon>Megasphaera</taxon>
    </lineage>
</organism>
<dbReference type="Proteomes" id="UP000004018">
    <property type="component" value="Unassembled WGS sequence"/>
</dbReference>
<gene>
    <name evidence="1" type="ORF">HMPREF1039_1147</name>
</gene>
<evidence type="ECO:0000313" key="2">
    <source>
        <dbReference type="Proteomes" id="UP000004018"/>
    </source>
</evidence>